<protein>
    <submittedName>
        <fullName evidence="1">Uncharacterized protein</fullName>
    </submittedName>
</protein>
<organism evidence="1 2">
    <name type="scientific">Hydnum rufescens UP504</name>
    <dbReference type="NCBI Taxonomy" id="1448309"/>
    <lineage>
        <taxon>Eukaryota</taxon>
        <taxon>Fungi</taxon>
        <taxon>Dikarya</taxon>
        <taxon>Basidiomycota</taxon>
        <taxon>Agaricomycotina</taxon>
        <taxon>Agaricomycetes</taxon>
        <taxon>Cantharellales</taxon>
        <taxon>Hydnaceae</taxon>
        <taxon>Hydnum</taxon>
    </lineage>
</organism>
<sequence length="218" mass="24978">MMDRHQISPFLQSEVLTLGRELETASLKMEPAAVSSRTPRRYSLRAQRREKRDVSAPHIRAFTLALKLALDRFRGNALPLYPISPIEAALLPLGMISNSSCDLFWFLEWILKSERVMEYRIGAVHTVQHNSQRGRYGVGVFSVILVGLENRRGIQNWLKIQQTGPDRQGTVTLATTKEALDKGDLRPYVESRDNFRIGEDTLPVTRFAREMTDLWVLR</sequence>
<keyword evidence="2" id="KW-1185">Reference proteome</keyword>
<proteinExistence type="predicted"/>
<accession>A0A9P6ALT7</accession>
<dbReference type="EMBL" id="MU129063">
    <property type="protein sequence ID" value="KAF9508219.1"/>
    <property type="molecule type" value="Genomic_DNA"/>
</dbReference>
<dbReference type="Proteomes" id="UP000886523">
    <property type="component" value="Unassembled WGS sequence"/>
</dbReference>
<gene>
    <name evidence="1" type="ORF">BS47DRAFT_244981</name>
</gene>
<evidence type="ECO:0000313" key="1">
    <source>
        <dbReference type="EMBL" id="KAF9508219.1"/>
    </source>
</evidence>
<dbReference type="AlphaFoldDB" id="A0A9P6ALT7"/>
<comment type="caution">
    <text evidence="1">The sequence shown here is derived from an EMBL/GenBank/DDBJ whole genome shotgun (WGS) entry which is preliminary data.</text>
</comment>
<evidence type="ECO:0000313" key="2">
    <source>
        <dbReference type="Proteomes" id="UP000886523"/>
    </source>
</evidence>
<name>A0A9P6ALT7_9AGAM</name>
<reference evidence="1" key="1">
    <citation type="journal article" date="2020" name="Nat. Commun.">
        <title>Large-scale genome sequencing of mycorrhizal fungi provides insights into the early evolution of symbiotic traits.</title>
        <authorList>
            <person name="Miyauchi S."/>
            <person name="Kiss E."/>
            <person name="Kuo A."/>
            <person name="Drula E."/>
            <person name="Kohler A."/>
            <person name="Sanchez-Garcia M."/>
            <person name="Morin E."/>
            <person name="Andreopoulos B."/>
            <person name="Barry K.W."/>
            <person name="Bonito G."/>
            <person name="Buee M."/>
            <person name="Carver A."/>
            <person name="Chen C."/>
            <person name="Cichocki N."/>
            <person name="Clum A."/>
            <person name="Culley D."/>
            <person name="Crous P.W."/>
            <person name="Fauchery L."/>
            <person name="Girlanda M."/>
            <person name="Hayes R.D."/>
            <person name="Keri Z."/>
            <person name="LaButti K."/>
            <person name="Lipzen A."/>
            <person name="Lombard V."/>
            <person name="Magnuson J."/>
            <person name="Maillard F."/>
            <person name="Murat C."/>
            <person name="Nolan M."/>
            <person name="Ohm R.A."/>
            <person name="Pangilinan J."/>
            <person name="Pereira M.F."/>
            <person name="Perotto S."/>
            <person name="Peter M."/>
            <person name="Pfister S."/>
            <person name="Riley R."/>
            <person name="Sitrit Y."/>
            <person name="Stielow J.B."/>
            <person name="Szollosi G."/>
            <person name="Zifcakova L."/>
            <person name="Stursova M."/>
            <person name="Spatafora J.W."/>
            <person name="Tedersoo L."/>
            <person name="Vaario L.M."/>
            <person name="Yamada A."/>
            <person name="Yan M."/>
            <person name="Wang P."/>
            <person name="Xu J."/>
            <person name="Bruns T."/>
            <person name="Baldrian P."/>
            <person name="Vilgalys R."/>
            <person name="Dunand C."/>
            <person name="Henrissat B."/>
            <person name="Grigoriev I.V."/>
            <person name="Hibbett D."/>
            <person name="Nagy L.G."/>
            <person name="Martin F.M."/>
        </authorList>
    </citation>
    <scope>NUCLEOTIDE SEQUENCE</scope>
    <source>
        <strain evidence="1">UP504</strain>
    </source>
</reference>